<dbReference type="Proteomes" id="UP000717696">
    <property type="component" value="Unassembled WGS sequence"/>
</dbReference>
<evidence type="ECO:0000256" key="2">
    <source>
        <dbReference type="ARBA" id="ARBA00023015"/>
    </source>
</evidence>
<dbReference type="PROSITE" id="PS50048">
    <property type="entry name" value="ZN2_CY6_FUNGAL_2"/>
    <property type="match status" value="1"/>
</dbReference>
<evidence type="ECO:0000256" key="1">
    <source>
        <dbReference type="ARBA" id="ARBA00022723"/>
    </source>
</evidence>
<dbReference type="PROSITE" id="PS00463">
    <property type="entry name" value="ZN2_CY6_FUNGAL_1"/>
    <property type="match status" value="1"/>
</dbReference>
<dbReference type="GO" id="GO:0000978">
    <property type="term" value="F:RNA polymerase II cis-regulatory region sequence-specific DNA binding"/>
    <property type="evidence" value="ECO:0007669"/>
    <property type="project" value="TreeGrafter"/>
</dbReference>
<dbReference type="CDD" id="cd00067">
    <property type="entry name" value="GAL4"/>
    <property type="match status" value="1"/>
</dbReference>
<evidence type="ECO:0000313" key="9">
    <source>
        <dbReference type="Proteomes" id="UP000717696"/>
    </source>
</evidence>
<dbReference type="Pfam" id="PF04082">
    <property type="entry name" value="Fungal_trans"/>
    <property type="match status" value="1"/>
</dbReference>
<feature type="region of interest" description="Disordered" evidence="6">
    <location>
        <begin position="492"/>
        <end position="512"/>
    </location>
</feature>
<dbReference type="InterPro" id="IPR001138">
    <property type="entry name" value="Zn2Cys6_DnaBD"/>
</dbReference>
<reference evidence="8" key="1">
    <citation type="journal article" date="2021" name="Nat. Commun.">
        <title>Genetic determinants of endophytism in the Arabidopsis root mycobiome.</title>
        <authorList>
            <person name="Mesny F."/>
            <person name="Miyauchi S."/>
            <person name="Thiergart T."/>
            <person name="Pickel B."/>
            <person name="Atanasova L."/>
            <person name="Karlsson M."/>
            <person name="Huettel B."/>
            <person name="Barry K.W."/>
            <person name="Haridas S."/>
            <person name="Chen C."/>
            <person name="Bauer D."/>
            <person name="Andreopoulos W."/>
            <person name="Pangilinan J."/>
            <person name="LaButti K."/>
            <person name="Riley R."/>
            <person name="Lipzen A."/>
            <person name="Clum A."/>
            <person name="Drula E."/>
            <person name="Henrissat B."/>
            <person name="Kohler A."/>
            <person name="Grigoriev I.V."/>
            <person name="Martin F.M."/>
            <person name="Hacquard S."/>
        </authorList>
    </citation>
    <scope>NUCLEOTIDE SEQUENCE</scope>
    <source>
        <strain evidence="8">MPI-CAGE-AT-0021</strain>
    </source>
</reference>
<dbReference type="CDD" id="cd12148">
    <property type="entry name" value="fungal_TF_MHR"/>
    <property type="match status" value="1"/>
</dbReference>
<gene>
    <name evidence="8" type="ORF">B0J13DRAFT_636991</name>
</gene>
<dbReference type="InterPro" id="IPR007219">
    <property type="entry name" value="XnlR_reg_dom"/>
</dbReference>
<protein>
    <submittedName>
        <fullName evidence="8">Fungal-specific transcription factor domain-containing protein</fullName>
    </submittedName>
</protein>
<dbReference type="SMART" id="SM00066">
    <property type="entry name" value="GAL4"/>
    <property type="match status" value="1"/>
</dbReference>
<keyword evidence="5" id="KW-0539">Nucleus</keyword>
<dbReference type="Gene3D" id="4.10.240.10">
    <property type="entry name" value="Zn(2)-C6 fungal-type DNA-binding domain"/>
    <property type="match status" value="1"/>
</dbReference>
<dbReference type="InterPro" id="IPR051127">
    <property type="entry name" value="Fungal_SecMet_Regulators"/>
</dbReference>
<accession>A0A9P9EQK8</accession>
<dbReference type="PANTHER" id="PTHR47424:SF3">
    <property type="entry name" value="REGULATORY PROTEIN GAL4"/>
    <property type="match status" value="1"/>
</dbReference>
<evidence type="ECO:0000256" key="5">
    <source>
        <dbReference type="ARBA" id="ARBA00023242"/>
    </source>
</evidence>
<keyword evidence="1" id="KW-0479">Metal-binding</keyword>
<keyword evidence="3" id="KW-0238">DNA-binding</keyword>
<sequence length="745" mass="82849">MDPFSQISLDLAPSPVSRRRGARRTALACQECRGKKRRCDGVKPVCGTCKSRLSRCVWREARYTTSLDRDSYIDGLRRRIHELEEAQARSVGTTACPPPVADSESRPEVGIRNEKDSSQRPRADRLSIRNLTTSRQSTPEGGEVGVDAMGIVSSIKGINDTHAGRPHAYFGPSSTVNLLSEARTAMCRRPCGHGPLISGHSEPCRVCENEVASFPSPSSSTTRKGGREAMFGWSVPLRAEADSLLDSYWAWVHSLYPFIHQTSFEKRYLTVWNSQNKSRSVHPSPSETAGCYDNLNDELFYCLLNIVFALGTLFNPSIDPLDRDRLSRPFFERSKALLDLDALAQGSLPLVQTLLLMGQYLQSTDMSSSCWNIVGLAIRVAQGIGLHHEPRGRGRQPVDQLDTEMRRRAWTGCVFLDRVLALAYGRPLMIHLAKPQDQLVLPSAVDDEFLTRHPQVPGSQPEGIPSKMECYVQAIKLKEIMGQVLTTCYDGGPEDKNNDSVGPDTANGLEKESRINGNGLQAIFDVDGLLTAWHNQLPEHLRVLTYQDECIPAHSLNLEGNLMFRRQATVLEARYLHVRLVMLRPVLTFLASDSCKASLETHSLTSNMRHDQLVKAANSCVSVAQRLVNLVTENFSPDSDLLPAPWYNVFFLGAGQHGSVAKYSNPRRRKFSATEPTREMAADVDMSGGQFDVESLIRNNELPSYPLFHDCFGLDQAYNPLMSDASGVTWLSFAPFLDSMEDFGE</sequence>
<evidence type="ECO:0000256" key="4">
    <source>
        <dbReference type="ARBA" id="ARBA00023163"/>
    </source>
</evidence>
<dbReference type="GO" id="GO:0005634">
    <property type="term" value="C:nucleus"/>
    <property type="evidence" value="ECO:0007669"/>
    <property type="project" value="TreeGrafter"/>
</dbReference>
<dbReference type="EMBL" id="JAGMUU010000012">
    <property type="protein sequence ID" value="KAH7141321.1"/>
    <property type="molecule type" value="Genomic_DNA"/>
</dbReference>
<keyword evidence="9" id="KW-1185">Reference proteome</keyword>
<dbReference type="AlphaFoldDB" id="A0A9P9EQK8"/>
<dbReference type="SUPFAM" id="SSF57701">
    <property type="entry name" value="Zn2/Cys6 DNA-binding domain"/>
    <property type="match status" value="1"/>
</dbReference>
<evidence type="ECO:0000259" key="7">
    <source>
        <dbReference type="PROSITE" id="PS50048"/>
    </source>
</evidence>
<feature type="domain" description="Zn(2)-C6 fungal-type" evidence="7">
    <location>
        <begin position="28"/>
        <end position="58"/>
    </location>
</feature>
<keyword evidence="2" id="KW-0805">Transcription regulation</keyword>
<dbReference type="GO" id="GO:0006351">
    <property type="term" value="P:DNA-templated transcription"/>
    <property type="evidence" value="ECO:0007669"/>
    <property type="project" value="InterPro"/>
</dbReference>
<name>A0A9P9EQK8_9HYPO</name>
<feature type="compositionally biased region" description="Polar residues" evidence="6">
    <location>
        <begin position="129"/>
        <end position="139"/>
    </location>
</feature>
<evidence type="ECO:0000313" key="8">
    <source>
        <dbReference type="EMBL" id="KAH7141321.1"/>
    </source>
</evidence>
<proteinExistence type="predicted"/>
<evidence type="ECO:0000256" key="3">
    <source>
        <dbReference type="ARBA" id="ARBA00023125"/>
    </source>
</evidence>
<organism evidence="8 9">
    <name type="scientific">Dactylonectria estremocensis</name>
    <dbReference type="NCBI Taxonomy" id="1079267"/>
    <lineage>
        <taxon>Eukaryota</taxon>
        <taxon>Fungi</taxon>
        <taxon>Dikarya</taxon>
        <taxon>Ascomycota</taxon>
        <taxon>Pezizomycotina</taxon>
        <taxon>Sordariomycetes</taxon>
        <taxon>Hypocreomycetidae</taxon>
        <taxon>Hypocreales</taxon>
        <taxon>Nectriaceae</taxon>
        <taxon>Dactylonectria</taxon>
    </lineage>
</organism>
<dbReference type="OrthoDB" id="424974at2759"/>
<evidence type="ECO:0000256" key="6">
    <source>
        <dbReference type="SAM" id="MobiDB-lite"/>
    </source>
</evidence>
<dbReference type="GO" id="GO:0008270">
    <property type="term" value="F:zinc ion binding"/>
    <property type="evidence" value="ECO:0007669"/>
    <property type="project" value="InterPro"/>
</dbReference>
<dbReference type="InterPro" id="IPR036864">
    <property type="entry name" value="Zn2-C6_fun-type_DNA-bd_sf"/>
</dbReference>
<feature type="compositionally biased region" description="Basic and acidic residues" evidence="6">
    <location>
        <begin position="103"/>
        <end position="127"/>
    </location>
</feature>
<dbReference type="PANTHER" id="PTHR47424">
    <property type="entry name" value="REGULATORY PROTEIN GAL4"/>
    <property type="match status" value="1"/>
</dbReference>
<feature type="region of interest" description="Disordered" evidence="6">
    <location>
        <begin position="87"/>
        <end position="145"/>
    </location>
</feature>
<dbReference type="SMART" id="SM00906">
    <property type="entry name" value="Fungal_trans"/>
    <property type="match status" value="1"/>
</dbReference>
<dbReference type="GO" id="GO:0000435">
    <property type="term" value="P:positive regulation of transcription from RNA polymerase II promoter by galactose"/>
    <property type="evidence" value="ECO:0007669"/>
    <property type="project" value="TreeGrafter"/>
</dbReference>
<keyword evidence="4" id="KW-0804">Transcription</keyword>
<comment type="caution">
    <text evidence="8">The sequence shown here is derived from an EMBL/GenBank/DDBJ whole genome shotgun (WGS) entry which is preliminary data.</text>
</comment>
<dbReference type="Pfam" id="PF00172">
    <property type="entry name" value="Zn_clus"/>
    <property type="match status" value="1"/>
</dbReference>
<dbReference type="GO" id="GO:0000981">
    <property type="term" value="F:DNA-binding transcription factor activity, RNA polymerase II-specific"/>
    <property type="evidence" value="ECO:0007669"/>
    <property type="project" value="InterPro"/>
</dbReference>